<protein>
    <submittedName>
        <fullName evidence="2">N-acetylgalactosaminide beta-1,3-galactosyltransferase</fullName>
    </submittedName>
</protein>
<dbReference type="WBParaSite" id="RSKR_0000711000.1">
    <property type="protein sequence ID" value="RSKR_0000711000.1"/>
    <property type="gene ID" value="RSKR_0000711000"/>
</dbReference>
<sequence>MPIYSDNYSYSFGKIRGAIQQLYKIHGDNYDWYMKTDDDTYVVMDNLRTYLLTKNASEEHYLGFKLDFIRKGKRHIYHQGGAGMVFSRAAIKKLVSKGFTSKHKCSQNPQNLDDRIIGRCMENLNINVTDARDYKNRLTFCPASVVDFSTPHKNEQYNKFITKNPTGFGKGMPALSPYPISFHYVP</sequence>
<proteinExistence type="predicted"/>
<accession>A0AC35U3D3</accession>
<evidence type="ECO:0000313" key="2">
    <source>
        <dbReference type="WBParaSite" id="RSKR_0000711000.1"/>
    </source>
</evidence>
<dbReference type="Proteomes" id="UP000095286">
    <property type="component" value="Unplaced"/>
</dbReference>
<reference evidence="2" key="1">
    <citation type="submission" date="2016-11" db="UniProtKB">
        <authorList>
            <consortium name="WormBaseParasite"/>
        </authorList>
    </citation>
    <scope>IDENTIFICATION</scope>
    <source>
        <strain evidence="2">KR3021</strain>
    </source>
</reference>
<organism evidence="1 2">
    <name type="scientific">Rhabditophanes sp. KR3021</name>
    <dbReference type="NCBI Taxonomy" id="114890"/>
    <lineage>
        <taxon>Eukaryota</taxon>
        <taxon>Metazoa</taxon>
        <taxon>Ecdysozoa</taxon>
        <taxon>Nematoda</taxon>
        <taxon>Chromadorea</taxon>
        <taxon>Rhabditida</taxon>
        <taxon>Tylenchina</taxon>
        <taxon>Panagrolaimomorpha</taxon>
        <taxon>Strongyloidoidea</taxon>
        <taxon>Alloionematidae</taxon>
        <taxon>Rhabditophanes</taxon>
    </lineage>
</organism>
<evidence type="ECO:0000313" key="1">
    <source>
        <dbReference type="Proteomes" id="UP000095286"/>
    </source>
</evidence>
<name>A0AC35U3D3_9BILA</name>